<reference evidence="2" key="1">
    <citation type="submission" date="2022-11" db="UniProtKB">
        <authorList>
            <consortium name="WormBaseParasite"/>
        </authorList>
    </citation>
    <scope>IDENTIFICATION</scope>
</reference>
<evidence type="ECO:0000313" key="2">
    <source>
        <dbReference type="WBParaSite" id="scf7180000421945.g7939"/>
    </source>
</evidence>
<keyword evidence="1" id="KW-1185">Reference proteome</keyword>
<dbReference type="Proteomes" id="UP000887560">
    <property type="component" value="Unplaced"/>
</dbReference>
<proteinExistence type="predicted"/>
<dbReference type="AlphaFoldDB" id="A0A915NV23"/>
<protein>
    <submittedName>
        <fullName evidence="2">Galectin</fullName>
    </submittedName>
</protein>
<dbReference type="WBParaSite" id="scf7180000421945.g7939">
    <property type="protein sequence ID" value="scf7180000421945.g7939"/>
    <property type="gene ID" value="scf7180000421945.g7939"/>
</dbReference>
<accession>A0A915NV23</accession>
<sequence>MPIVVLIQASEDNNFTININEGDDIYYKSIFPPWAINRVEITGLGNKVVFDDDSQKCERLTSNVSKFKLDNKTLKVEKRLDSKTEVIIRGKIPNPFIGTINVNFLRASLQWNYTLSVAVFQLNITNNSICIGSYTNGRWINLEKNRSIYFGHQDLENGKRIKLNLTFPTSLKLLYILETKEDVIEREVANLEKDVSDELIEIIYPEST</sequence>
<evidence type="ECO:0000313" key="1">
    <source>
        <dbReference type="Proteomes" id="UP000887560"/>
    </source>
</evidence>
<name>A0A915NV23_9BILA</name>
<organism evidence="1 2">
    <name type="scientific">Meloidogyne floridensis</name>
    <dbReference type="NCBI Taxonomy" id="298350"/>
    <lineage>
        <taxon>Eukaryota</taxon>
        <taxon>Metazoa</taxon>
        <taxon>Ecdysozoa</taxon>
        <taxon>Nematoda</taxon>
        <taxon>Chromadorea</taxon>
        <taxon>Rhabditida</taxon>
        <taxon>Tylenchina</taxon>
        <taxon>Tylenchomorpha</taxon>
        <taxon>Tylenchoidea</taxon>
        <taxon>Meloidogynidae</taxon>
        <taxon>Meloidogyninae</taxon>
        <taxon>Meloidogyne</taxon>
    </lineage>
</organism>